<dbReference type="Proteomes" id="UP001148838">
    <property type="component" value="Unassembled WGS sequence"/>
</dbReference>
<accession>A0ABQ8RZH2</accession>
<sequence>MATNRSNMNRSLDPKLFYNSLRQRMENRLLSKEDTQLPEWTKVLYPEYWPDNVEKNVSFGEIEVESLCKRLRIPERQVLRGYREFLTKKKMPATLLVLVNTINSIPISTAEYERGFSQMNLILTPTRASLQIKTLSTLMFIKHAFRPLSYVNSWFLKGRHLATDTKSKERAREDSSTSVMSFVWNLF</sequence>
<dbReference type="InterPro" id="IPR008906">
    <property type="entry name" value="HATC_C_dom"/>
</dbReference>
<dbReference type="EMBL" id="JAJSOF020000038">
    <property type="protein sequence ID" value="KAJ4427136.1"/>
    <property type="molecule type" value="Genomic_DNA"/>
</dbReference>
<dbReference type="PANTHER" id="PTHR46880">
    <property type="entry name" value="RAS-ASSOCIATING DOMAIN-CONTAINING PROTEIN"/>
    <property type="match status" value="1"/>
</dbReference>
<gene>
    <name evidence="2" type="ORF">ANN_24752</name>
</gene>
<reference evidence="2 3" key="1">
    <citation type="journal article" date="2022" name="Allergy">
        <title>Genome assembly and annotation of Periplaneta americana reveal a comprehensive cockroach allergen profile.</title>
        <authorList>
            <person name="Wang L."/>
            <person name="Xiong Q."/>
            <person name="Saelim N."/>
            <person name="Wang L."/>
            <person name="Nong W."/>
            <person name="Wan A.T."/>
            <person name="Shi M."/>
            <person name="Liu X."/>
            <person name="Cao Q."/>
            <person name="Hui J.H.L."/>
            <person name="Sookrung N."/>
            <person name="Leung T.F."/>
            <person name="Tungtrongchitr A."/>
            <person name="Tsui S.K.W."/>
        </authorList>
    </citation>
    <scope>NUCLEOTIDE SEQUENCE [LARGE SCALE GENOMIC DNA]</scope>
    <source>
        <strain evidence="2">PWHHKU_190912</strain>
    </source>
</reference>
<organism evidence="2 3">
    <name type="scientific">Periplaneta americana</name>
    <name type="common">American cockroach</name>
    <name type="synonym">Blatta americana</name>
    <dbReference type="NCBI Taxonomy" id="6978"/>
    <lineage>
        <taxon>Eukaryota</taxon>
        <taxon>Metazoa</taxon>
        <taxon>Ecdysozoa</taxon>
        <taxon>Arthropoda</taxon>
        <taxon>Hexapoda</taxon>
        <taxon>Insecta</taxon>
        <taxon>Pterygota</taxon>
        <taxon>Neoptera</taxon>
        <taxon>Polyneoptera</taxon>
        <taxon>Dictyoptera</taxon>
        <taxon>Blattodea</taxon>
        <taxon>Blattoidea</taxon>
        <taxon>Blattidae</taxon>
        <taxon>Blattinae</taxon>
        <taxon>Periplaneta</taxon>
    </lineage>
</organism>
<evidence type="ECO:0000259" key="1">
    <source>
        <dbReference type="Pfam" id="PF05699"/>
    </source>
</evidence>
<dbReference type="InterPro" id="IPR012337">
    <property type="entry name" value="RNaseH-like_sf"/>
</dbReference>
<proteinExistence type="predicted"/>
<dbReference type="Pfam" id="PF05699">
    <property type="entry name" value="Dimer_Tnp_hAT"/>
    <property type="match status" value="1"/>
</dbReference>
<evidence type="ECO:0000313" key="2">
    <source>
        <dbReference type="EMBL" id="KAJ4427136.1"/>
    </source>
</evidence>
<name>A0ABQ8RZH2_PERAM</name>
<comment type="caution">
    <text evidence="2">The sequence shown here is derived from an EMBL/GenBank/DDBJ whole genome shotgun (WGS) entry which is preliminary data.</text>
</comment>
<dbReference type="PANTHER" id="PTHR46880:SF8">
    <property type="entry name" value="E3 SUMO-PROTEIN LIGASE KIAA1586"/>
    <property type="match status" value="1"/>
</dbReference>
<feature type="domain" description="HAT C-terminal dimerisation" evidence="1">
    <location>
        <begin position="98"/>
        <end position="143"/>
    </location>
</feature>
<evidence type="ECO:0000313" key="3">
    <source>
        <dbReference type="Proteomes" id="UP001148838"/>
    </source>
</evidence>
<dbReference type="SUPFAM" id="SSF53098">
    <property type="entry name" value="Ribonuclease H-like"/>
    <property type="match status" value="1"/>
</dbReference>
<protein>
    <recommendedName>
        <fullName evidence="1">HAT C-terminal dimerisation domain-containing protein</fullName>
    </recommendedName>
</protein>
<keyword evidence="3" id="KW-1185">Reference proteome</keyword>